<sequence>MYRLNCAIPDKLGDQLAYFSDTYGYTKVSMVTDALTMYFQQKELVQRLLDSVASDPAKLVQISALLNDGSPVSMGEGFSGSVCSDGSLG</sequence>
<protein>
    <submittedName>
        <fullName evidence="1">Uncharacterized protein</fullName>
    </submittedName>
</protein>
<name>A0A0H5PZF2_9ZZZZ</name>
<dbReference type="AlphaFoldDB" id="A0A0H5PZF2"/>
<reference evidence="1" key="2">
    <citation type="submission" date="2015-07" db="EMBL/GenBank/DDBJ databases">
        <title>Plasmids, circular viruses and viroids from rat gut.</title>
        <authorList>
            <person name="Jorgensen T.J."/>
            <person name="Hansen M.A."/>
            <person name="Xu Z."/>
            <person name="Tabak M.A."/>
            <person name="Sorensen S.J."/>
            <person name="Hansen L.H."/>
        </authorList>
    </citation>
    <scope>NUCLEOTIDE SEQUENCE</scope>
    <source>
        <plasmid evidence="1">pRGRH0421</plasmid>
    </source>
</reference>
<organism evidence="1">
    <name type="scientific">uncultured prokaryote</name>
    <dbReference type="NCBI Taxonomy" id="198431"/>
    <lineage>
        <taxon>unclassified sequences</taxon>
        <taxon>environmental samples</taxon>
    </lineage>
</organism>
<keyword evidence="1" id="KW-0614">Plasmid</keyword>
<reference evidence="1" key="1">
    <citation type="submission" date="2015-06" db="EMBL/GenBank/DDBJ databases">
        <authorList>
            <person name="Joergensen T."/>
        </authorList>
    </citation>
    <scope>NUCLEOTIDE SEQUENCE</scope>
    <source>
        <plasmid evidence="1">pRGRH0421</plasmid>
    </source>
</reference>
<proteinExistence type="predicted"/>
<geneLocation type="plasmid" evidence="1">
    <name>pRGRH0421</name>
</geneLocation>
<accession>A0A0H5PZF2</accession>
<dbReference type="EMBL" id="LN853067">
    <property type="protein sequence ID" value="CRY94973.1"/>
    <property type="molecule type" value="Genomic_DNA"/>
</dbReference>
<evidence type="ECO:0000313" key="1">
    <source>
        <dbReference type="EMBL" id="CRY94973.1"/>
    </source>
</evidence>